<evidence type="ECO:0000313" key="3">
    <source>
        <dbReference type="EMBL" id="KKZ61541.1"/>
    </source>
</evidence>
<dbReference type="EMBL" id="LCZI01001275">
    <property type="protein sequence ID" value="KKZ61541.1"/>
    <property type="molecule type" value="Genomic_DNA"/>
</dbReference>
<name>A0A0G2J835_9EURO</name>
<feature type="region of interest" description="Disordered" evidence="1">
    <location>
        <begin position="51"/>
        <end position="74"/>
    </location>
</feature>
<reference evidence="4" key="1">
    <citation type="journal article" date="2015" name="PLoS Genet.">
        <title>The dynamic genome and transcriptome of the human fungal pathogen Blastomyces and close relative Emmonsia.</title>
        <authorList>
            <person name="Munoz J.F."/>
            <person name="Gauthier G.M."/>
            <person name="Desjardins C.A."/>
            <person name="Gallo J.E."/>
            <person name="Holder J."/>
            <person name="Sullivan T.D."/>
            <person name="Marty A.J."/>
            <person name="Carmen J.C."/>
            <person name="Chen Z."/>
            <person name="Ding L."/>
            <person name="Gujja S."/>
            <person name="Magrini V."/>
            <person name="Misas E."/>
            <person name="Mitreva M."/>
            <person name="Priest M."/>
            <person name="Saif S."/>
            <person name="Whiston E.A."/>
            <person name="Young S."/>
            <person name="Zeng Q."/>
            <person name="Goldman W.E."/>
            <person name="Mardis E.R."/>
            <person name="Taylor J.W."/>
            <person name="McEwen J.G."/>
            <person name="Clay O.K."/>
            <person name="Klein B.S."/>
            <person name="Cuomo C.A."/>
        </authorList>
    </citation>
    <scope>NUCLEOTIDE SEQUENCE [LARGE SCALE GENOMIC DNA]</scope>
    <source>
        <strain evidence="4">UAMH 3008</strain>
    </source>
</reference>
<keyword evidence="2" id="KW-0732">Signal</keyword>
<evidence type="ECO:0000256" key="2">
    <source>
        <dbReference type="SAM" id="SignalP"/>
    </source>
</evidence>
<dbReference type="Proteomes" id="UP000034164">
    <property type="component" value="Unassembled WGS sequence"/>
</dbReference>
<organism evidence="3 4">
    <name type="scientific">[Emmonsia] crescens</name>
    <dbReference type="NCBI Taxonomy" id="73230"/>
    <lineage>
        <taxon>Eukaryota</taxon>
        <taxon>Fungi</taxon>
        <taxon>Dikarya</taxon>
        <taxon>Ascomycota</taxon>
        <taxon>Pezizomycotina</taxon>
        <taxon>Eurotiomycetes</taxon>
        <taxon>Eurotiomycetidae</taxon>
        <taxon>Onygenales</taxon>
        <taxon>Ajellomycetaceae</taxon>
        <taxon>Emergomyces</taxon>
    </lineage>
</organism>
<evidence type="ECO:0000313" key="4">
    <source>
        <dbReference type="Proteomes" id="UP000034164"/>
    </source>
</evidence>
<proteinExistence type="predicted"/>
<accession>A0A0G2J835</accession>
<feature type="chain" id="PRO_5002545888" evidence="2">
    <location>
        <begin position="22"/>
        <end position="102"/>
    </location>
</feature>
<sequence>MNILTFFSALLLLLATQLVSAQDSMSTSTRTTTTTNTVTVTIIRSVGTSTTAETTISPTSAPAATTTDVSPSSTPNVAVIGAPTALPMLMAGGFAVLLGAAL</sequence>
<dbReference type="VEuPathDB" id="FungiDB:EMCG_03875"/>
<evidence type="ECO:0000256" key="1">
    <source>
        <dbReference type="SAM" id="MobiDB-lite"/>
    </source>
</evidence>
<feature type="signal peptide" evidence="2">
    <location>
        <begin position="1"/>
        <end position="21"/>
    </location>
</feature>
<gene>
    <name evidence="3" type="ORF">EMCG_03875</name>
</gene>
<dbReference type="AlphaFoldDB" id="A0A0G2J835"/>
<protein>
    <submittedName>
        <fullName evidence="3">Uncharacterized protein</fullName>
    </submittedName>
</protein>
<comment type="caution">
    <text evidence="3">The sequence shown here is derived from an EMBL/GenBank/DDBJ whole genome shotgun (WGS) entry which is preliminary data.</text>
</comment>